<sequence>MELIIPTNRLLIANIDTSCAQPIKLARDTKVLSRTSSSGQCMQVSMEFIDDMSCSSRCNMKGPMLAGDVFTPMESKLQAQKAALGLLLVLTCLVNNLISRGEL</sequence>
<reference evidence="2" key="1">
    <citation type="submission" date="2025-08" db="UniProtKB">
        <authorList>
            <consortium name="RefSeq"/>
        </authorList>
    </citation>
    <scope>IDENTIFICATION</scope>
</reference>
<name>A0AC55CXR3_ECHTE</name>
<dbReference type="Proteomes" id="UP000694863">
    <property type="component" value="Unplaced"/>
</dbReference>
<organism evidence="1 2">
    <name type="scientific">Echinops telfairi</name>
    <name type="common">Lesser hedgehog tenrec</name>
    <dbReference type="NCBI Taxonomy" id="9371"/>
    <lineage>
        <taxon>Eukaryota</taxon>
        <taxon>Metazoa</taxon>
        <taxon>Chordata</taxon>
        <taxon>Craniata</taxon>
        <taxon>Vertebrata</taxon>
        <taxon>Euteleostomi</taxon>
        <taxon>Mammalia</taxon>
        <taxon>Eutheria</taxon>
        <taxon>Afrotheria</taxon>
        <taxon>Tenrecidae</taxon>
        <taxon>Tenrecinae</taxon>
        <taxon>Echinops</taxon>
    </lineage>
</organism>
<protein>
    <submittedName>
        <fullName evidence="2">40S ribosomal protein S28-like</fullName>
    </submittedName>
</protein>
<keyword evidence="1" id="KW-1185">Reference proteome</keyword>
<dbReference type="RefSeq" id="XP_045144283.1">
    <property type="nucleotide sequence ID" value="XM_045288348.1"/>
</dbReference>
<gene>
    <name evidence="2" type="primary">LOC115869042</name>
</gene>
<evidence type="ECO:0000313" key="1">
    <source>
        <dbReference type="Proteomes" id="UP000694863"/>
    </source>
</evidence>
<accession>A0AC55CXR3</accession>
<proteinExistence type="predicted"/>
<evidence type="ECO:0000313" key="2">
    <source>
        <dbReference type="RefSeq" id="XP_045144283.1"/>
    </source>
</evidence>